<dbReference type="EMBL" id="JAPFRF010000024">
    <property type="protein sequence ID" value="KAJ7303228.1"/>
    <property type="molecule type" value="Genomic_DNA"/>
</dbReference>
<proteinExistence type="predicted"/>
<organism evidence="1 2">
    <name type="scientific">Phrynocephalus forsythii</name>
    <dbReference type="NCBI Taxonomy" id="171643"/>
    <lineage>
        <taxon>Eukaryota</taxon>
        <taxon>Metazoa</taxon>
        <taxon>Chordata</taxon>
        <taxon>Craniata</taxon>
        <taxon>Vertebrata</taxon>
        <taxon>Euteleostomi</taxon>
        <taxon>Lepidosauria</taxon>
        <taxon>Squamata</taxon>
        <taxon>Bifurcata</taxon>
        <taxon>Unidentata</taxon>
        <taxon>Episquamata</taxon>
        <taxon>Toxicofera</taxon>
        <taxon>Iguania</taxon>
        <taxon>Acrodonta</taxon>
        <taxon>Agamidae</taxon>
        <taxon>Agaminae</taxon>
        <taxon>Phrynocephalus</taxon>
    </lineage>
</organism>
<reference evidence="1" key="1">
    <citation type="journal article" date="2023" name="DNA Res.">
        <title>Chromosome-level genome assembly of Phrynocephalus forsythii using third-generation DNA sequencing and Hi-C analysis.</title>
        <authorList>
            <person name="Qi Y."/>
            <person name="Zhao W."/>
            <person name="Zhao Y."/>
            <person name="Niu C."/>
            <person name="Cao S."/>
            <person name="Zhang Y."/>
        </authorList>
    </citation>
    <scope>NUCLEOTIDE SEQUENCE</scope>
    <source>
        <tissue evidence="1">Muscle</tissue>
    </source>
</reference>
<name>A0A9Q0X5F8_9SAUR</name>
<evidence type="ECO:0000313" key="2">
    <source>
        <dbReference type="Proteomes" id="UP001142489"/>
    </source>
</evidence>
<sequence length="135" mass="15166">MEDASQHKTEFPLSKPNLISWFEPDSLFPDQLILEKTEVASYHSTVAKLELLSHMKQGEELRVLIPQELDKAEISDTRSSSSSAMCSLRNMYVSPKDIGKSGIESSCKCAQLAQKKIELYILAACRRGLCVLIQY</sequence>
<dbReference type="Proteomes" id="UP001142489">
    <property type="component" value="Unassembled WGS sequence"/>
</dbReference>
<evidence type="ECO:0000313" key="1">
    <source>
        <dbReference type="EMBL" id="KAJ7303228.1"/>
    </source>
</evidence>
<gene>
    <name evidence="1" type="ORF">JRQ81_012164</name>
</gene>
<comment type="caution">
    <text evidence="1">The sequence shown here is derived from an EMBL/GenBank/DDBJ whole genome shotgun (WGS) entry which is preliminary data.</text>
</comment>
<accession>A0A9Q0X5F8</accession>
<dbReference type="AlphaFoldDB" id="A0A9Q0X5F8"/>
<protein>
    <submittedName>
        <fullName evidence="1">Uncharacterized protein</fullName>
    </submittedName>
</protein>
<keyword evidence="2" id="KW-1185">Reference proteome</keyword>